<dbReference type="GO" id="GO:0016832">
    <property type="term" value="F:aldehyde-lyase activity"/>
    <property type="evidence" value="ECO:0007669"/>
    <property type="project" value="TreeGrafter"/>
</dbReference>
<evidence type="ECO:0000256" key="1">
    <source>
        <dbReference type="ARBA" id="ARBA00022723"/>
    </source>
</evidence>
<dbReference type="AlphaFoldDB" id="A0A935T807"/>
<accession>A0A935T807</accession>
<dbReference type="PANTHER" id="PTHR22789:SF0">
    <property type="entry name" value="3-OXO-TETRONATE 4-PHOSPHATE DECARBOXYLASE-RELATED"/>
    <property type="match status" value="1"/>
</dbReference>
<organism evidence="4 5">
    <name type="scientific">Candidatus Accumulibacter affinis</name>
    <dbReference type="NCBI Taxonomy" id="2954384"/>
    <lineage>
        <taxon>Bacteria</taxon>
        <taxon>Pseudomonadati</taxon>
        <taxon>Pseudomonadota</taxon>
        <taxon>Betaproteobacteria</taxon>
        <taxon>Candidatus Accumulibacter</taxon>
    </lineage>
</organism>
<dbReference type="Proteomes" id="UP000706151">
    <property type="component" value="Unassembled WGS sequence"/>
</dbReference>
<dbReference type="SUPFAM" id="SSF53639">
    <property type="entry name" value="AraD/HMP-PK domain-like"/>
    <property type="match status" value="1"/>
</dbReference>
<dbReference type="GO" id="GO:0005829">
    <property type="term" value="C:cytosol"/>
    <property type="evidence" value="ECO:0007669"/>
    <property type="project" value="TreeGrafter"/>
</dbReference>
<dbReference type="GO" id="GO:0046872">
    <property type="term" value="F:metal ion binding"/>
    <property type="evidence" value="ECO:0007669"/>
    <property type="project" value="UniProtKB-KW"/>
</dbReference>
<sequence length="238" mass="25624">MPDYGISTRSSRLSDLRQQLIDGARRMGTVGLNRGTAGNLSVRLGAASAGSARSAASEATGDGFLITPTGMPYDELAVDDLVCMRLDGSVQGRRRPSSEWRFHRDLYAARRDAGAILHAHSPFASSLACLRRDIPPFHYMIARFGGDSLRCAGYATFGTQALSDAVLLAIEGRRACLLANHGMLVVGDDLQQALDLGVELEALCEQYWRACLLGQPVLLDAAEMATVLEKFASYGQQS</sequence>
<dbReference type="GO" id="GO:0019323">
    <property type="term" value="P:pentose catabolic process"/>
    <property type="evidence" value="ECO:0007669"/>
    <property type="project" value="TreeGrafter"/>
</dbReference>
<evidence type="ECO:0000259" key="3">
    <source>
        <dbReference type="SMART" id="SM01007"/>
    </source>
</evidence>
<comment type="caution">
    <text evidence="4">The sequence shown here is derived from an EMBL/GenBank/DDBJ whole genome shotgun (WGS) entry which is preliminary data.</text>
</comment>
<dbReference type="InterPro" id="IPR050197">
    <property type="entry name" value="Aldolase_class_II_sugar_metab"/>
</dbReference>
<protein>
    <submittedName>
        <fullName evidence="4">Class II aldolase/adducin family protein</fullName>
    </submittedName>
</protein>
<dbReference type="Pfam" id="PF00596">
    <property type="entry name" value="Aldolase_II"/>
    <property type="match status" value="1"/>
</dbReference>
<dbReference type="EMBL" id="JADJOT010000001">
    <property type="protein sequence ID" value="MBK7952668.1"/>
    <property type="molecule type" value="Genomic_DNA"/>
</dbReference>
<evidence type="ECO:0000256" key="2">
    <source>
        <dbReference type="ARBA" id="ARBA00023239"/>
    </source>
</evidence>
<dbReference type="Gene3D" id="3.40.225.10">
    <property type="entry name" value="Class II aldolase/adducin N-terminal domain"/>
    <property type="match status" value="1"/>
</dbReference>
<evidence type="ECO:0000313" key="4">
    <source>
        <dbReference type="EMBL" id="MBK7952668.1"/>
    </source>
</evidence>
<keyword evidence="2" id="KW-0456">Lyase</keyword>
<dbReference type="PANTHER" id="PTHR22789">
    <property type="entry name" value="FUCULOSE PHOSPHATE ALDOLASE"/>
    <property type="match status" value="1"/>
</dbReference>
<dbReference type="InterPro" id="IPR001303">
    <property type="entry name" value="Aldolase_II/adducin_N"/>
</dbReference>
<evidence type="ECO:0000313" key="5">
    <source>
        <dbReference type="Proteomes" id="UP000706151"/>
    </source>
</evidence>
<dbReference type="SMART" id="SM01007">
    <property type="entry name" value="Aldolase_II"/>
    <property type="match status" value="1"/>
</dbReference>
<gene>
    <name evidence="4" type="ORF">IPK02_01135</name>
</gene>
<keyword evidence="1" id="KW-0479">Metal-binding</keyword>
<name>A0A935T807_9PROT</name>
<proteinExistence type="predicted"/>
<reference evidence="4 5" key="1">
    <citation type="submission" date="2020-10" db="EMBL/GenBank/DDBJ databases">
        <title>Connecting structure to function with the recovery of over 1000 high-quality activated sludge metagenome-assembled genomes encoding full-length rRNA genes using long-read sequencing.</title>
        <authorList>
            <person name="Singleton C.M."/>
            <person name="Petriglieri F."/>
            <person name="Kristensen J.M."/>
            <person name="Kirkegaard R.H."/>
            <person name="Michaelsen T.Y."/>
            <person name="Andersen M.H."/>
            <person name="Karst S.M."/>
            <person name="Dueholm M.S."/>
            <person name="Nielsen P.H."/>
            <person name="Albertsen M."/>
        </authorList>
    </citation>
    <scope>NUCLEOTIDE SEQUENCE [LARGE SCALE GENOMIC DNA]</scope>
    <source>
        <strain evidence="4">Fred_18-Q3-R57-64_BAT3C.720</strain>
    </source>
</reference>
<feature type="domain" description="Class II aldolase/adducin N-terminal" evidence="3">
    <location>
        <begin position="18"/>
        <end position="208"/>
    </location>
</feature>
<dbReference type="InterPro" id="IPR036409">
    <property type="entry name" value="Aldolase_II/adducin_N_sf"/>
</dbReference>